<gene>
    <name evidence="1" type="ORF">IAB60_00950</name>
</gene>
<protein>
    <submittedName>
        <fullName evidence="1">Uncharacterized protein</fullName>
    </submittedName>
</protein>
<name>A0A9D1GGQ3_9FIRM</name>
<evidence type="ECO:0000313" key="1">
    <source>
        <dbReference type="EMBL" id="HIT40665.1"/>
    </source>
</evidence>
<organism evidence="1 2">
    <name type="scientific">Candidatus Caccovicinus merdipullorum</name>
    <dbReference type="NCBI Taxonomy" id="2840724"/>
    <lineage>
        <taxon>Bacteria</taxon>
        <taxon>Bacillati</taxon>
        <taxon>Bacillota</taxon>
        <taxon>Clostridia</taxon>
        <taxon>Eubacteriales</taxon>
        <taxon>Candidatus Caccovicinus</taxon>
    </lineage>
</organism>
<accession>A0A9D1GGQ3</accession>
<dbReference type="EMBL" id="DVKS01000016">
    <property type="protein sequence ID" value="HIT40665.1"/>
    <property type="molecule type" value="Genomic_DNA"/>
</dbReference>
<dbReference type="AlphaFoldDB" id="A0A9D1GGQ3"/>
<sequence length="108" mass="12580">MLIPMTREIISSSTRGRVNFISLKALWLPIPKAIMAPEQEDIVYFSIAPLYYLNLAMILRKNQVLSEAERYLAYLVICQDKDNPMYQPAMNGYARAIYQEFQKEGNRE</sequence>
<reference evidence="1" key="1">
    <citation type="submission" date="2020-10" db="EMBL/GenBank/DDBJ databases">
        <authorList>
            <person name="Gilroy R."/>
        </authorList>
    </citation>
    <scope>NUCLEOTIDE SEQUENCE</scope>
    <source>
        <strain evidence="1">CHK123-3438</strain>
    </source>
</reference>
<reference evidence="1" key="2">
    <citation type="journal article" date="2021" name="PeerJ">
        <title>Extensive microbial diversity within the chicken gut microbiome revealed by metagenomics and culture.</title>
        <authorList>
            <person name="Gilroy R."/>
            <person name="Ravi A."/>
            <person name="Getino M."/>
            <person name="Pursley I."/>
            <person name="Horton D.L."/>
            <person name="Alikhan N.F."/>
            <person name="Baker D."/>
            <person name="Gharbi K."/>
            <person name="Hall N."/>
            <person name="Watson M."/>
            <person name="Adriaenssens E.M."/>
            <person name="Foster-Nyarko E."/>
            <person name="Jarju S."/>
            <person name="Secka A."/>
            <person name="Antonio M."/>
            <person name="Oren A."/>
            <person name="Chaudhuri R.R."/>
            <person name="La Ragione R."/>
            <person name="Hildebrand F."/>
            <person name="Pallen M.J."/>
        </authorList>
    </citation>
    <scope>NUCLEOTIDE SEQUENCE</scope>
    <source>
        <strain evidence="1">CHK123-3438</strain>
    </source>
</reference>
<comment type="caution">
    <text evidence="1">The sequence shown here is derived from an EMBL/GenBank/DDBJ whole genome shotgun (WGS) entry which is preliminary data.</text>
</comment>
<proteinExistence type="predicted"/>
<dbReference type="Proteomes" id="UP000886860">
    <property type="component" value="Unassembled WGS sequence"/>
</dbReference>
<evidence type="ECO:0000313" key="2">
    <source>
        <dbReference type="Proteomes" id="UP000886860"/>
    </source>
</evidence>